<protein>
    <submittedName>
        <fullName evidence="1">Uncharacterized protein</fullName>
    </submittedName>
</protein>
<reference evidence="1 2" key="1">
    <citation type="submission" date="2023-11" db="EMBL/GenBank/DDBJ databases">
        <title>MicrobeMod: A computational toolkit for identifying prokaryotic methylation and restriction-modification with nanopore sequencing.</title>
        <authorList>
            <person name="Crits-Christoph A."/>
            <person name="Kang S.C."/>
            <person name="Lee H."/>
            <person name="Ostrov N."/>
        </authorList>
    </citation>
    <scope>NUCLEOTIDE SEQUENCE [LARGE SCALE GENOMIC DNA]</scope>
    <source>
        <strain evidence="1 2">ATCC 49870</strain>
    </source>
</reference>
<organism evidence="1 2">
    <name type="scientific">Guyparkeria halophila</name>
    <dbReference type="NCBI Taxonomy" id="47960"/>
    <lineage>
        <taxon>Bacteria</taxon>
        <taxon>Pseudomonadati</taxon>
        <taxon>Pseudomonadota</taxon>
        <taxon>Gammaproteobacteria</taxon>
        <taxon>Chromatiales</taxon>
        <taxon>Thioalkalibacteraceae</taxon>
        <taxon>Guyparkeria</taxon>
    </lineage>
</organism>
<proteinExistence type="predicted"/>
<dbReference type="EMBL" id="CP140153">
    <property type="protein sequence ID" value="WQH16768.1"/>
    <property type="molecule type" value="Genomic_DNA"/>
</dbReference>
<keyword evidence="2" id="KW-1185">Reference proteome</keyword>
<gene>
    <name evidence="1" type="ORF">SR882_02370</name>
</gene>
<name>A0ABZ0YX80_9GAMM</name>
<dbReference type="Proteomes" id="UP001327459">
    <property type="component" value="Chromosome"/>
</dbReference>
<evidence type="ECO:0000313" key="2">
    <source>
        <dbReference type="Proteomes" id="UP001327459"/>
    </source>
</evidence>
<sequence>MSKNTGRAMNIMKQFVLGRRLVGGWALDQGVTLDDAAAIRLAESLAERDWQTPRAADDLDLSLLSFLVLETAHRYYVQADKALKTCQSEEGRTLYPAAMLPERLADLAATLRFYDQAPVMAESLPVNGLASLQSLTNTLFAVIAAQFPEHMAEVHPQTMRAEVAEVVRADFARQAAHVPVYSPTHLEFMGAVDKTRCIFAPSGKYWGARDYDPARGFDANVRQFGEDLFRFMTVAHKEKFKGLAFRLPASYSSSIERLAEATATLLDGLNRIDPAGSDCLRHVDDRAGWKFVWAGESMFLTAFGVCYPADHPRNPYGFDYTYFFFQPDFVLRNHPGLIDGKEEISRQRILASFRKDGMDYDNAGKEAEHARYLRPMASDGPAVAWWEYLPARRTLEEPLPAAV</sequence>
<evidence type="ECO:0000313" key="1">
    <source>
        <dbReference type="EMBL" id="WQH16768.1"/>
    </source>
</evidence>
<accession>A0ABZ0YX80</accession>
<dbReference type="RefSeq" id="WP_322521757.1">
    <property type="nucleotide sequence ID" value="NZ_CP140153.1"/>
</dbReference>